<name>K9VMW9_9CYAN</name>
<dbReference type="InterPro" id="IPR001296">
    <property type="entry name" value="Glyco_trans_1"/>
</dbReference>
<sequence length="414" mass="46668">MDKVTAIKTRSTLNNDLFPIRPSQSMRILVASHTYIVDINREKFKILANLEPDIEVTVVVPQRWKPGGVQNKIIETQFYQKGSFKVVPVSNFSQNNQGLLTFGTDLIDVLQKIKPQIIQVEQGSKSIACAQSILLNKLLKLQAKNILFTWWNLPYQLNWPVSVLENYNLQHTDGIIAGNLDGAKILRQRGYHGAVKVMPQLGVDETLFRRTGKDADLSRRFGIEPTDFVVGFVGRFVEEKGLLTLAEALAGLKKNSWKWLLVGQGKLRAHLAEKCREWGISDRIIWVESVSHEEIPPYINLMNCLVLPSQTSYKFKTLTAVGWKEQFGHVLIEAMACHIPVIGSDCGEIPHVIGDAGLLFPEGNAGVLRECLQKLMERRELGADLGDRGYQRAMSNYTNKALAEQLLEFYNELL</sequence>
<dbReference type="CDD" id="cd03801">
    <property type="entry name" value="GT4_PimA-like"/>
    <property type="match status" value="1"/>
</dbReference>
<evidence type="ECO:0000259" key="1">
    <source>
        <dbReference type="Pfam" id="PF00534"/>
    </source>
</evidence>
<protein>
    <submittedName>
        <fullName evidence="2">Glycosyl transferase group 1</fullName>
    </submittedName>
</protein>
<accession>K9VMW9</accession>
<proteinExistence type="predicted"/>
<dbReference type="NCBIfam" id="NF038298">
    <property type="entry name" value="EPS_HpsO"/>
    <property type="match status" value="1"/>
</dbReference>
<evidence type="ECO:0000313" key="3">
    <source>
        <dbReference type="Proteomes" id="UP000010478"/>
    </source>
</evidence>
<keyword evidence="2" id="KW-0808">Transferase</keyword>
<organism evidence="2 3">
    <name type="scientific">Phormidium nigroviride PCC 7112</name>
    <dbReference type="NCBI Taxonomy" id="179408"/>
    <lineage>
        <taxon>Bacteria</taxon>
        <taxon>Bacillati</taxon>
        <taxon>Cyanobacteriota</taxon>
        <taxon>Cyanophyceae</taxon>
        <taxon>Oscillatoriophycideae</taxon>
        <taxon>Oscillatoriales</taxon>
        <taxon>Oscillatoriaceae</taxon>
        <taxon>Phormidium</taxon>
    </lineage>
</organism>
<feature type="domain" description="Glycosyl transferase family 1" evidence="1">
    <location>
        <begin position="219"/>
        <end position="392"/>
    </location>
</feature>
<dbReference type="eggNOG" id="COG0438">
    <property type="taxonomic scope" value="Bacteria"/>
</dbReference>
<dbReference type="AlphaFoldDB" id="K9VMW9"/>
<dbReference type="HOGENOM" id="CLU_009583_2_4_3"/>
<reference evidence="2 3" key="1">
    <citation type="submission" date="2012-05" db="EMBL/GenBank/DDBJ databases">
        <title>Finished chromosome of genome of Oscillatoria sp. PCC 7112.</title>
        <authorList>
            <consortium name="US DOE Joint Genome Institute"/>
            <person name="Gugger M."/>
            <person name="Coursin T."/>
            <person name="Rippka R."/>
            <person name="Tandeau De Marsac N."/>
            <person name="Huntemann M."/>
            <person name="Wei C.-L."/>
            <person name="Han J."/>
            <person name="Detter J.C."/>
            <person name="Han C."/>
            <person name="Tapia R."/>
            <person name="Davenport K."/>
            <person name="Daligault H."/>
            <person name="Erkkila T."/>
            <person name="Gu W."/>
            <person name="Munk A.C.C."/>
            <person name="Teshima H."/>
            <person name="Xu Y."/>
            <person name="Chain P."/>
            <person name="Chen A."/>
            <person name="Krypides N."/>
            <person name="Mavromatis K."/>
            <person name="Markowitz V."/>
            <person name="Szeto E."/>
            <person name="Ivanova N."/>
            <person name="Mikhailova N."/>
            <person name="Ovchinnikova G."/>
            <person name="Pagani I."/>
            <person name="Pati A."/>
            <person name="Goodwin L."/>
            <person name="Peters L."/>
            <person name="Pitluck S."/>
            <person name="Woyke T."/>
            <person name="Kerfeld C."/>
        </authorList>
    </citation>
    <scope>NUCLEOTIDE SEQUENCE [LARGE SCALE GENOMIC DNA]</scope>
    <source>
        <strain evidence="2 3">PCC 7112</strain>
    </source>
</reference>
<dbReference type="STRING" id="179408.Osc7112_4532"/>
<dbReference type="Gene3D" id="3.40.50.2000">
    <property type="entry name" value="Glycogen Phosphorylase B"/>
    <property type="match status" value="2"/>
</dbReference>
<keyword evidence="3" id="KW-1185">Reference proteome</keyword>
<dbReference type="SUPFAM" id="SSF53756">
    <property type="entry name" value="UDP-Glycosyltransferase/glycogen phosphorylase"/>
    <property type="match status" value="1"/>
</dbReference>
<dbReference type="GO" id="GO:0016757">
    <property type="term" value="F:glycosyltransferase activity"/>
    <property type="evidence" value="ECO:0007669"/>
    <property type="project" value="InterPro"/>
</dbReference>
<dbReference type="PATRIC" id="fig|179408.3.peg.5627"/>
<dbReference type="EMBL" id="CP003614">
    <property type="protein sequence ID" value="AFZ08827.1"/>
    <property type="molecule type" value="Genomic_DNA"/>
</dbReference>
<dbReference type="KEGG" id="oni:Osc7112_4532"/>
<evidence type="ECO:0000313" key="2">
    <source>
        <dbReference type="EMBL" id="AFZ08827.1"/>
    </source>
</evidence>
<dbReference type="PANTHER" id="PTHR12526:SF636">
    <property type="entry name" value="BLL3647 PROTEIN"/>
    <property type="match status" value="1"/>
</dbReference>
<gene>
    <name evidence="2" type="ORF">Osc7112_4532</name>
</gene>
<dbReference type="PANTHER" id="PTHR12526">
    <property type="entry name" value="GLYCOSYLTRANSFERASE"/>
    <property type="match status" value="1"/>
</dbReference>
<dbReference type="Proteomes" id="UP000010478">
    <property type="component" value="Chromosome"/>
</dbReference>
<dbReference type="Pfam" id="PF00534">
    <property type="entry name" value="Glycos_transf_1"/>
    <property type="match status" value="1"/>
</dbReference>